<protein>
    <recommendedName>
        <fullName evidence="5">TIGR02186 family protein</fullName>
    </recommendedName>
</protein>
<dbReference type="OrthoDB" id="9815212at2"/>
<evidence type="ECO:0000256" key="1">
    <source>
        <dbReference type="SAM" id="MobiDB-lite"/>
    </source>
</evidence>
<dbReference type="Proteomes" id="UP000283587">
    <property type="component" value="Unassembled WGS sequence"/>
</dbReference>
<comment type="caution">
    <text evidence="3">The sequence shown here is derived from an EMBL/GenBank/DDBJ whole genome shotgun (WGS) entry which is preliminary data.</text>
</comment>
<feature type="region of interest" description="Disordered" evidence="1">
    <location>
        <begin position="1"/>
        <end position="47"/>
    </location>
</feature>
<evidence type="ECO:0000313" key="3">
    <source>
        <dbReference type="EMBL" id="RJL20155.1"/>
    </source>
</evidence>
<keyword evidence="4" id="KW-1185">Reference proteome</keyword>
<reference evidence="4" key="1">
    <citation type="submission" date="2018-09" db="EMBL/GenBank/DDBJ databases">
        <title>Paracoccus onubensis nov. sp. a moderate halophilic bacterium isolated from Gruta de las Maravillas (Aracena, Spain).</title>
        <authorList>
            <person name="Jurado V."/>
            <person name="Gutierrez-Patricio S."/>
            <person name="Gonzalez-Pimentel J.L."/>
            <person name="Miller A.Z."/>
            <person name="Laiz L."/>
            <person name="Saiz-Jimenez C."/>
        </authorList>
    </citation>
    <scope>NUCLEOTIDE SEQUENCE [LARGE SCALE GENOMIC DNA]</scope>
    <source>
        <strain evidence="4">DSM 26381</strain>
    </source>
</reference>
<organism evidence="3 4">
    <name type="scientific">Paracoccus siganidrum</name>
    <dbReference type="NCBI Taxonomy" id="1276757"/>
    <lineage>
        <taxon>Bacteria</taxon>
        <taxon>Pseudomonadati</taxon>
        <taxon>Pseudomonadota</taxon>
        <taxon>Alphaproteobacteria</taxon>
        <taxon>Rhodobacterales</taxon>
        <taxon>Paracoccaceae</taxon>
        <taxon>Paracoccus</taxon>
    </lineage>
</organism>
<dbReference type="Pfam" id="PF09608">
    <property type="entry name" value="Alph_Pro_TM"/>
    <property type="match status" value="1"/>
</dbReference>
<accession>A0A419AAQ2</accession>
<proteinExistence type="predicted"/>
<evidence type="ECO:0000313" key="4">
    <source>
        <dbReference type="Proteomes" id="UP000283587"/>
    </source>
</evidence>
<gene>
    <name evidence="3" type="ORF">D3P05_04035</name>
</gene>
<dbReference type="InterPro" id="IPR019088">
    <property type="entry name" value="CHP02186-rel_TM"/>
</dbReference>
<name>A0A419AAQ2_9RHOB</name>
<dbReference type="AlphaFoldDB" id="A0A419AAQ2"/>
<evidence type="ECO:0000256" key="2">
    <source>
        <dbReference type="SAM" id="Phobius"/>
    </source>
</evidence>
<evidence type="ECO:0008006" key="5">
    <source>
        <dbReference type="Google" id="ProtNLM"/>
    </source>
</evidence>
<keyword evidence="2" id="KW-1133">Transmembrane helix</keyword>
<keyword evidence="2" id="KW-0472">Membrane</keyword>
<keyword evidence="2" id="KW-0812">Transmembrane</keyword>
<dbReference type="EMBL" id="QZEW01000012">
    <property type="protein sequence ID" value="RJL20155.1"/>
    <property type="molecule type" value="Genomic_DNA"/>
</dbReference>
<sequence length="291" mass="31761">MLATAPGARAQEDEAGGVPPTVPLRAGDILPEDSWPTYPDPAQPRADVAEEPVGPVEEVVAGLSSDAVAITASFDGSDILIYGAIKRETPIPQGPPLQIIVTVEAPSQAVTVWRKQRRAGIWVNTDSVRIGAAPGFYAVATTAALDDILLPEWDSRYRISLPQAMRAFAGQIAVESAVPFTEALIRLREQDDLYRLDEGSVKLVEQTLFRADVRLPANLVEGSYKTRIFLLRDGQVIDVFVAPIDVRKVGLERWLYRLAFDQPFLYGLMSLAVAVVAGWGASALFRRLRRA</sequence>
<feature type="transmembrane region" description="Helical" evidence="2">
    <location>
        <begin position="264"/>
        <end position="285"/>
    </location>
</feature>